<dbReference type="Pfam" id="PF01389">
    <property type="entry name" value="OmpA_membrane"/>
    <property type="match status" value="1"/>
</dbReference>
<reference evidence="15 16" key="2">
    <citation type="submission" date="2020-04" db="EMBL/GenBank/DDBJ databases">
        <title>Whole-genome sequencing of Vibrio spp. from China reveals different genetic environments of blaCTX-M-14 among diverse lineages.</title>
        <authorList>
            <person name="Zheng Z."/>
            <person name="Ye L."/>
            <person name="Chen S."/>
        </authorList>
    </citation>
    <scope>NUCLEOTIDE SEQUENCE [LARGE SCALE GENOMIC DNA]</scope>
    <source>
        <strain evidence="15 16">Vb0574</strain>
    </source>
</reference>
<protein>
    <submittedName>
        <fullName evidence="15">OmpA family protein</fullName>
    </submittedName>
    <submittedName>
        <fullName evidence="14">Outer membrane protein A</fullName>
    </submittedName>
</protein>
<dbReference type="GO" id="GO:0015288">
    <property type="term" value="F:porin activity"/>
    <property type="evidence" value="ECO:0007669"/>
    <property type="project" value="UniProtKB-KW"/>
</dbReference>
<keyword evidence="6" id="KW-0406">Ion transport</keyword>
<feature type="domain" description="OmpA-like" evidence="13">
    <location>
        <begin position="236"/>
        <end position="351"/>
    </location>
</feature>
<evidence type="ECO:0000256" key="4">
    <source>
        <dbReference type="ARBA" id="ARBA00022452"/>
    </source>
</evidence>
<evidence type="ECO:0000256" key="10">
    <source>
        <dbReference type="ARBA" id="ARBA00023237"/>
    </source>
</evidence>
<dbReference type="SUPFAM" id="SSF103088">
    <property type="entry name" value="OmpA-like"/>
    <property type="match status" value="1"/>
</dbReference>
<keyword evidence="7" id="KW-0626">Porin</keyword>
<keyword evidence="14" id="KW-0614">Plasmid</keyword>
<evidence type="ECO:0000256" key="1">
    <source>
        <dbReference type="ARBA" id="ARBA00004571"/>
    </source>
</evidence>
<dbReference type="PANTHER" id="PTHR30329:SF21">
    <property type="entry name" value="LIPOPROTEIN YIAD-RELATED"/>
    <property type="match status" value="1"/>
</dbReference>
<keyword evidence="3" id="KW-0813">Transport</keyword>
<dbReference type="RefSeq" id="WP_025792418.1">
    <property type="nucleotide sequence ID" value="NZ_AP014859.1"/>
</dbReference>
<dbReference type="GO" id="GO:0006811">
    <property type="term" value="P:monoatomic ion transport"/>
    <property type="evidence" value="ECO:0007669"/>
    <property type="project" value="UniProtKB-KW"/>
</dbReference>
<dbReference type="SUPFAM" id="SSF56925">
    <property type="entry name" value="OMPA-like"/>
    <property type="match status" value="1"/>
</dbReference>
<evidence type="ECO:0000256" key="3">
    <source>
        <dbReference type="ARBA" id="ARBA00022448"/>
    </source>
</evidence>
<evidence type="ECO:0000256" key="9">
    <source>
        <dbReference type="ARBA" id="ARBA00023157"/>
    </source>
</evidence>
<dbReference type="PRINTS" id="PR01021">
    <property type="entry name" value="OMPADOMAIN"/>
</dbReference>
<comment type="subcellular location">
    <subcellularLocation>
        <location evidence="1">Cell outer membrane</location>
        <topology evidence="1">Multi-pass membrane protein</topology>
    </subcellularLocation>
</comment>
<keyword evidence="5" id="KW-0812">Transmembrane</keyword>
<keyword evidence="4" id="KW-1134">Transmembrane beta strand</keyword>
<dbReference type="InterPro" id="IPR011250">
    <property type="entry name" value="OMP/PagP_B-barrel"/>
</dbReference>
<evidence type="ECO:0000256" key="2">
    <source>
        <dbReference type="ARBA" id="ARBA00005710"/>
    </source>
</evidence>
<dbReference type="Gene3D" id="2.40.160.20">
    <property type="match status" value="1"/>
</dbReference>
<evidence type="ECO:0000259" key="13">
    <source>
        <dbReference type="PROSITE" id="PS51123"/>
    </source>
</evidence>
<dbReference type="InterPro" id="IPR006665">
    <property type="entry name" value="OmpA-like"/>
</dbReference>
<dbReference type="PROSITE" id="PS01068">
    <property type="entry name" value="OMPA_1"/>
    <property type="match status" value="1"/>
</dbReference>
<keyword evidence="9" id="KW-1015">Disulfide bond</keyword>
<comment type="similarity">
    <text evidence="2">Belongs to the outer membrane OOP (TC 1.B.6) superfamily. OmpA family.</text>
</comment>
<dbReference type="Proteomes" id="UP000555836">
    <property type="component" value="Unassembled WGS sequence"/>
</dbReference>
<dbReference type="GO" id="GO:0046930">
    <property type="term" value="C:pore complex"/>
    <property type="evidence" value="ECO:0007669"/>
    <property type="project" value="UniProtKB-KW"/>
</dbReference>
<dbReference type="InterPro" id="IPR036737">
    <property type="entry name" value="OmpA-like_sf"/>
</dbReference>
<gene>
    <name evidence="15" type="ORF">HKB21_02370</name>
</gene>
<keyword evidence="10" id="KW-0998">Cell outer membrane</keyword>
<evidence type="ECO:0000256" key="8">
    <source>
        <dbReference type="ARBA" id="ARBA00023136"/>
    </source>
</evidence>
<evidence type="ECO:0000256" key="7">
    <source>
        <dbReference type="ARBA" id="ARBA00023114"/>
    </source>
</evidence>
<name>A0A1Y1B9K2_VIBPH</name>
<accession>A0A1Y1B9K2</accession>
<dbReference type="AlphaFoldDB" id="A0A1Y1B9K2"/>
<dbReference type="PANTHER" id="PTHR30329">
    <property type="entry name" value="STATOR ELEMENT OF FLAGELLAR MOTOR COMPLEX"/>
    <property type="match status" value="1"/>
</dbReference>
<keyword evidence="12" id="KW-0732">Signal</keyword>
<reference evidence="14" key="1">
    <citation type="journal article" date="2017" name="Infect. Genet. Evol.">
        <title>Plasmid dynamics in Vibrio parahaemolyticus strains related to shrimp Acute Hepatopancreatic Necrosis Syndrome (AHPNS).</title>
        <authorList>
            <person name="Theethakaew C."/>
            <person name="Nakamura S."/>
            <person name="Motooka D."/>
            <person name="Matsuda S."/>
            <person name="Kodama T."/>
            <person name="Chonsin K."/>
            <person name="Suthienkul O."/>
            <person name="Iida T."/>
        </authorList>
    </citation>
    <scope>NUCLEOTIDE SEQUENCE</scope>
    <source>
        <strain evidence="14">VPE61</strain>
        <plasmid evidence="14">pVP2HP</plasmid>
    </source>
</reference>
<dbReference type="Gene3D" id="3.30.1330.60">
    <property type="entry name" value="OmpA-like domain"/>
    <property type="match status" value="1"/>
</dbReference>
<dbReference type="EMBL" id="JABCLD010000333">
    <property type="protein sequence ID" value="NMU24467.1"/>
    <property type="molecule type" value="Genomic_DNA"/>
</dbReference>
<organism evidence="14">
    <name type="scientific">Vibrio parahaemolyticus</name>
    <dbReference type="NCBI Taxonomy" id="670"/>
    <lineage>
        <taxon>Bacteria</taxon>
        <taxon>Pseudomonadati</taxon>
        <taxon>Pseudomonadota</taxon>
        <taxon>Gammaproteobacteria</taxon>
        <taxon>Vibrionales</taxon>
        <taxon>Vibrionaceae</taxon>
        <taxon>Vibrio</taxon>
    </lineage>
</organism>
<evidence type="ECO:0000313" key="14">
    <source>
        <dbReference type="EMBL" id="BAX56802.1"/>
    </source>
</evidence>
<evidence type="ECO:0000313" key="15">
    <source>
        <dbReference type="EMBL" id="NMU24467.1"/>
    </source>
</evidence>
<dbReference type="PRINTS" id="PR01022">
    <property type="entry name" value="OUTRMMBRANEA"/>
</dbReference>
<dbReference type="InterPro" id="IPR006690">
    <property type="entry name" value="OMPA-like_CS"/>
</dbReference>
<sequence>MKLTLPYLLVAVNLALGSAAYAESTPSSYDGDSSDAATVASSVLPDYQNGHVYVGGRIGWAAYQDACGSSAEYCDTDTLGLGVYGGYQFTDWFALEGGMTSYGSPEARYATGGKVEADVYGGELAVKLSVPVTERMALFTRLGGAWQRIDKTVSRMPDSIESSEWNVLSSLGVSYRISQRWSLRGEYQFIDGIGDGEVDQADQHFTSVGLTYHFGQATPVIIDEAPVIEPEPQTVTTTQTVSLSAESLFGFDSSELTYNADLESLAEQLTQYSEDKVQIVGHTDSTGPEAYNQRLSERRAQAVADYLKRMGIAESRLTVMGQGESHPIASNDTVEGRAQNRRVEVVFDTTVEETQPVTTPSGAEE</sequence>
<dbReference type="PROSITE" id="PS51123">
    <property type="entry name" value="OMPA_2"/>
    <property type="match status" value="1"/>
</dbReference>
<feature type="signal peptide" evidence="12">
    <location>
        <begin position="1"/>
        <end position="22"/>
    </location>
</feature>
<geneLocation type="plasmid" evidence="14">
    <name>pVP2HP</name>
</geneLocation>
<evidence type="ECO:0000256" key="6">
    <source>
        <dbReference type="ARBA" id="ARBA00023065"/>
    </source>
</evidence>
<dbReference type="CDD" id="cd07185">
    <property type="entry name" value="OmpA_C-like"/>
    <property type="match status" value="1"/>
</dbReference>
<dbReference type="InterPro" id="IPR002368">
    <property type="entry name" value="OmpA"/>
</dbReference>
<evidence type="ECO:0000313" key="16">
    <source>
        <dbReference type="Proteomes" id="UP000555836"/>
    </source>
</evidence>
<dbReference type="InterPro" id="IPR006664">
    <property type="entry name" value="OMP_bac"/>
</dbReference>
<feature type="chain" id="PRO_5014278192" evidence="12">
    <location>
        <begin position="23"/>
        <end position="365"/>
    </location>
</feature>
<proteinExistence type="inferred from homology"/>
<keyword evidence="8 11" id="KW-0472">Membrane</keyword>
<dbReference type="EMBL" id="AP014859">
    <property type="protein sequence ID" value="BAX56802.1"/>
    <property type="molecule type" value="Genomic_DNA"/>
</dbReference>
<evidence type="ECO:0000256" key="11">
    <source>
        <dbReference type="PROSITE-ProRule" id="PRU00473"/>
    </source>
</evidence>
<evidence type="ECO:0000256" key="5">
    <source>
        <dbReference type="ARBA" id="ARBA00022692"/>
    </source>
</evidence>
<dbReference type="InterPro" id="IPR000498">
    <property type="entry name" value="OmpA-like_TM_dom"/>
</dbReference>
<evidence type="ECO:0000256" key="12">
    <source>
        <dbReference type="SAM" id="SignalP"/>
    </source>
</evidence>
<dbReference type="Pfam" id="PF00691">
    <property type="entry name" value="OmpA"/>
    <property type="match status" value="1"/>
</dbReference>
<dbReference type="GO" id="GO:0009279">
    <property type="term" value="C:cell outer membrane"/>
    <property type="evidence" value="ECO:0007669"/>
    <property type="project" value="UniProtKB-SubCell"/>
</dbReference>
<dbReference type="InterPro" id="IPR050330">
    <property type="entry name" value="Bact_OuterMem_StrucFunc"/>
</dbReference>